<feature type="region of interest" description="Disordered" evidence="1">
    <location>
        <begin position="28"/>
        <end position="98"/>
    </location>
</feature>
<keyword evidence="3" id="KW-1185">Reference proteome</keyword>
<dbReference type="Proteomes" id="UP001341840">
    <property type="component" value="Unassembled WGS sequence"/>
</dbReference>
<organism evidence="2 3">
    <name type="scientific">Stylosanthes scabra</name>
    <dbReference type="NCBI Taxonomy" id="79078"/>
    <lineage>
        <taxon>Eukaryota</taxon>
        <taxon>Viridiplantae</taxon>
        <taxon>Streptophyta</taxon>
        <taxon>Embryophyta</taxon>
        <taxon>Tracheophyta</taxon>
        <taxon>Spermatophyta</taxon>
        <taxon>Magnoliopsida</taxon>
        <taxon>eudicotyledons</taxon>
        <taxon>Gunneridae</taxon>
        <taxon>Pentapetalae</taxon>
        <taxon>rosids</taxon>
        <taxon>fabids</taxon>
        <taxon>Fabales</taxon>
        <taxon>Fabaceae</taxon>
        <taxon>Papilionoideae</taxon>
        <taxon>50 kb inversion clade</taxon>
        <taxon>dalbergioids sensu lato</taxon>
        <taxon>Dalbergieae</taxon>
        <taxon>Pterocarpus clade</taxon>
        <taxon>Stylosanthes</taxon>
    </lineage>
</organism>
<sequence length="98" mass="10602">MEENVGNPLILGKPFLATSRALIDMESDLYEVEEDNPPSPAPPDKGPKKKSKGEKGTHDSVKFQHFQKAPNVPYPPVIVGSNNKASSKGVGNQTFEPT</sequence>
<evidence type="ECO:0000256" key="1">
    <source>
        <dbReference type="SAM" id="MobiDB-lite"/>
    </source>
</evidence>
<gene>
    <name evidence="2" type="ORF">PIB30_075816</name>
</gene>
<comment type="caution">
    <text evidence="2">The sequence shown here is derived from an EMBL/GenBank/DDBJ whole genome shotgun (WGS) entry which is preliminary data.</text>
</comment>
<proteinExistence type="predicted"/>
<dbReference type="EMBL" id="JASCZI010000977">
    <property type="protein sequence ID" value="MED6113977.1"/>
    <property type="molecule type" value="Genomic_DNA"/>
</dbReference>
<name>A0ABU6QQ78_9FABA</name>
<accession>A0ABU6QQ78</accession>
<feature type="compositionally biased region" description="Basic and acidic residues" evidence="1">
    <location>
        <begin position="53"/>
        <end position="62"/>
    </location>
</feature>
<protein>
    <submittedName>
        <fullName evidence="2">Uncharacterized protein</fullName>
    </submittedName>
</protein>
<evidence type="ECO:0000313" key="2">
    <source>
        <dbReference type="EMBL" id="MED6113977.1"/>
    </source>
</evidence>
<evidence type="ECO:0000313" key="3">
    <source>
        <dbReference type="Proteomes" id="UP001341840"/>
    </source>
</evidence>
<reference evidence="2 3" key="1">
    <citation type="journal article" date="2023" name="Plants (Basel)">
        <title>Bridging the Gap: Combining Genomics and Transcriptomics Approaches to Understand Stylosanthes scabra, an Orphan Legume from the Brazilian Caatinga.</title>
        <authorList>
            <person name="Ferreira-Neto J.R.C."/>
            <person name="da Silva M.D."/>
            <person name="Binneck E."/>
            <person name="de Melo N.F."/>
            <person name="da Silva R.H."/>
            <person name="de Melo A.L.T.M."/>
            <person name="Pandolfi V."/>
            <person name="Bustamante F.O."/>
            <person name="Brasileiro-Vidal A.C."/>
            <person name="Benko-Iseppon A.M."/>
        </authorList>
    </citation>
    <scope>NUCLEOTIDE SEQUENCE [LARGE SCALE GENOMIC DNA]</scope>
    <source>
        <tissue evidence="2">Leaves</tissue>
    </source>
</reference>
<feature type="compositionally biased region" description="Polar residues" evidence="1">
    <location>
        <begin position="80"/>
        <end position="98"/>
    </location>
</feature>